<keyword evidence="7" id="KW-0807">Transducer</keyword>
<keyword evidence="4" id="KW-0297">G-protein coupled receptor</keyword>
<evidence type="ECO:0000256" key="2">
    <source>
        <dbReference type="ARBA" id="ARBA00022692"/>
    </source>
</evidence>
<accession>A0A1D1VQ87</accession>
<evidence type="ECO:0000256" key="3">
    <source>
        <dbReference type="ARBA" id="ARBA00022989"/>
    </source>
</evidence>
<comment type="caution">
    <text evidence="10">The sequence shown here is derived from an EMBL/GenBank/DDBJ whole genome shotgun (WGS) entry which is preliminary data.</text>
</comment>
<dbReference type="PRINTS" id="PR00237">
    <property type="entry name" value="GPCRRHODOPSN"/>
</dbReference>
<protein>
    <recommendedName>
        <fullName evidence="9">G-protein coupled receptors family 1 profile domain-containing protein</fullName>
    </recommendedName>
</protein>
<feature type="transmembrane region" description="Helical" evidence="8">
    <location>
        <begin position="153"/>
        <end position="174"/>
    </location>
</feature>
<dbReference type="Proteomes" id="UP000186922">
    <property type="component" value="Unassembled WGS sequence"/>
</dbReference>
<keyword evidence="2 8" id="KW-0812">Transmembrane</keyword>
<dbReference type="EMBL" id="BDGG01000010">
    <property type="protein sequence ID" value="GAV03735.1"/>
    <property type="molecule type" value="Genomic_DNA"/>
</dbReference>
<comment type="subcellular location">
    <subcellularLocation>
        <location evidence="1">Membrane</location>
        <topology evidence="1">Multi-pass membrane protein</topology>
    </subcellularLocation>
</comment>
<sequence>MSTSNESSDPRDPSLSKAWLPTLRNATVFTPSLTVVWSVMPVVAIFALIFGAIFNVTVLVTFLKHRHLRNSFGIYLMNLLIIDIILVFIHGPINIMDKYGSSWTLGWKLCAFQSYMGYTYQNLIIIAHFLIALNRVWAVVFPFSYRTHHTKKVAIGLCFSVWLALNICNVPVALTVTVLTPGSTNGTVVCDIDTETLGAWNYISQLFMFDTPILCVILAYPVVCYKSFFSDRKTRTRRTAVSQSQPVTLHRTMQNGYDDNENGKTVGGSVKPAPKVLVCGRILNGSATGFLTLTLMTASVIICLMPKEAYYTTLLFTDNAPPGFNVIADVLERLTTVCDPMLVVLGNSELRKIVFTWVHHRFK</sequence>
<proteinExistence type="predicted"/>
<dbReference type="GO" id="GO:0005886">
    <property type="term" value="C:plasma membrane"/>
    <property type="evidence" value="ECO:0007669"/>
    <property type="project" value="TreeGrafter"/>
</dbReference>
<keyword evidence="3 8" id="KW-1133">Transmembrane helix</keyword>
<keyword evidence="5 8" id="KW-0472">Membrane</keyword>
<dbReference type="OrthoDB" id="10005568at2759"/>
<feature type="transmembrane region" description="Helical" evidence="8">
    <location>
        <begin position="206"/>
        <end position="228"/>
    </location>
</feature>
<feature type="domain" description="G-protein coupled receptors family 1 profile" evidence="9">
    <location>
        <begin position="54"/>
        <end position="343"/>
    </location>
</feature>
<dbReference type="PANTHER" id="PTHR24243:SF233">
    <property type="entry name" value="THYROTROPIN-RELEASING HORMONE RECEPTOR"/>
    <property type="match status" value="1"/>
</dbReference>
<dbReference type="SUPFAM" id="SSF81321">
    <property type="entry name" value="Family A G protein-coupled receptor-like"/>
    <property type="match status" value="1"/>
</dbReference>
<evidence type="ECO:0000256" key="6">
    <source>
        <dbReference type="ARBA" id="ARBA00023170"/>
    </source>
</evidence>
<dbReference type="PROSITE" id="PS50262">
    <property type="entry name" value="G_PROTEIN_RECEP_F1_2"/>
    <property type="match status" value="1"/>
</dbReference>
<evidence type="ECO:0000256" key="4">
    <source>
        <dbReference type="ARBA" id="ARBA00023040"/>
    </source>
</evidence>
<gene>
    <name evidence="10" type="primary">RvY_14120-1</name>
    <name evidence="10" type="synonym">RvY_14120.1</name>
    <name evidence="10" type="ORF">RvY_14120</name>
</gene>
<dbReference type="Pfam" id="PF00001">
    <property type="entry name" value="7tm_1"/>
    <property type="match status" value="1"/>
</dbReference>
<evidence type="ECO:0000256" key="1">
    <source>
        <dbReference type="ARBA" id="ARBA00004141"/>
    </source>
</evidence>
<dbReference type="PANTHER" id="PTHR24243">
    <property type="entry name" value="G-PROTEIN COUPLED RECEPTOR"/>
    <property type="match status" value="1"/>
</dbReference>
<dbReference type="InterPro" id="IPR017452">
    <property type="entry name" value="GPCR_Rhodpsn_7TM"/>
</dbReference>
<evidence type="ECO:0000256" key="8">
    <source>
        <dbReference type="SAM" id="Phobius"/>
    </source>
</evidence>
<name>A0A1D1VQ87_RAMVA</name>
<keyword evidence="6" id="KW-0675">Receptor</keyword>
<evidence type="ECO:0000256" key="7">
    <source>
        <dbReference type="ARBA" id="ARBA00023224"/>
    </source>
</evidence>
<evidence type="ECO:0000313" key="11">
    <source>
        <dbReference type="Proteomes" id="UP000186922"/>
    </source>
</evidence>
<evidence type="ECO:0000313" key="10">
    <source>
        <dbReference type="EMBL" id="GAV03735.1"/>
    </source>
</evidence>
<dbReference type="STRING" id="947166.A0A1D1VQ87"/>
<feature type="transmembrane region" description="Helical" evidence="8">
    <location>
        <begin position="123"/>
        <end position="141"/>
    </location>
</feature>
<dbReference type="InterPro" id="IPR000276">
    <property type="entry name" value="GPCR_Rhodpsn"/>
</dbReference>
<dbReference type="CDD" id="cd00637">
    <property type="entry name" value="7tm_classA_rhodopsin-like"/>
    <property type="match status" value="1"/>
</dbReference>
<feature type="transmembrane region" description="Helical" evidence="8">
    <location>
        <begin position="72"/>
        <end position="93"/>
    </location>
</feature>
<feature type="transmembrane region" description="Helical" evidence="8">
    <location>
        <begin position="35"/>
        <end position="60"/>
    </location>
</feature>
<keyword evidence="11" id="KW-1185">Reference proteome</keyword>
<dbReference type="GO" id="GO:0004930">
    <property type="term" value="F:G protein-coupled receptor activity"/>
    <property type="evidence" value="ECO:0007669"/>
    <property type="project" value="UniProtKB-KW"/>
</dbReference>
<organism evidence="10 11">
    <name type="scientific">Ramazzottius varieornatus</name>
    <name type="common">Water bear</name>
    <name type="synonym">Tardigrade</name>
    <dbReference type="NCBI Taxonomy" id="947166"/>
    <lineage>
        <taxon>Eukaryota</taxon>
        <taxon>Metazoa</taxon>
        <taxon>Ecdysozoa</taxon>
        <taxon>Tardigrada</taxon>
        <taxon>Eutardigrada</taxon>
        <taxon>Parachela</taxon>
        <taxon>Hypsibioidea</taxon>
        <taxon>Ramazzottiidae</taxon>
        <taxon>Ramazzottius</taxon>
    </lineage>
</organism>
<dbReference type="AlphaFoldDB" id="A0A1D1VQ87"/>
<reference evidence="10 11" key="1">
    <citation type="journal article" date="2016" name="Nat. Commun.">
        <title>Extremotolerant tardigrade genome and improved radiotolerance of human cultured cells by tardigrade-unique protein.</title>
        <authorList>
            <person name="Hashimoto T."/>
            <person name="Horikawa D.D."/>
            <person name="Saito Y."/>
            <person name="Kuwahara H."/>
            <person name="Kozuka-Hata H."/>
            <person name="Shin-I T."/>
            <person name="Minakuchi Y."/>
            <person name="Ohishi K."/>
            <person name="Motoyama A."/>
            <person name="Aizu T."/>
            <person name="Enomoto A."/>
            <person name="Kondo K."/>
            <person name="Tanaka S."/>
            <person name="Hara Y."/>
            <person name="Koshikawa S."/>
            <person name="Sagara H."/>
            <person name="Miura T."/>
            <person name="Yokobori S."/>
            <person name="Miyagawa K."/>
            <person name="Suzuki Y."/>
            <person name="Kubo T."/>
            <person name="Oyama M."/>
            <person name="Kohara Y."/>
            <person name="Fujiyama A."/>
            <person name="Arakawa K."/>
            <person name="Katayama T."/>
            <person name="Toyoda A."/>
            <person name="Kunieda T."/>
        </authorList>
    </citation>
    <scope>NUCLEOTIDE SEQUENCE [LARGE SCALE GENOMIC DNA]</scope>
    <source>
        <strain evidence="10 11">YOKOZUNA-1</strain>
    </source>
</reference>
<evidence type="ECO:0000256" key="5">
    <source>
        <dbReference type="ARBA" id="ARBA00023136"/>
    </source>
</evidence>
<evidence type="ECO:0000259" key="9">
    <source>
        <dbReference type="PROSITE" id="PS50262"/>
    </source>
</evidence>
<dbReference type="Gene3D" id="1.20.1070.10">
    <property type="entry name" value="Rhodopsin 7-helix transmembrane proteins"/>
    <property type="match status" value="1"/>
</dbReference>